<feature type="region of interest" description="Disordered" evidence="2">
    <location>
        <begin position="112"/>
        <end position="185"/>
    </location>
</feature>
<dbReference type="EMBL" id="SMGR01000002">
    <property type="protein sequence ID" value="TCL01436.1"/>
    <property type="molecule type" value="Genomic_DNA"/>
</dbReference>
<name>A0A4R1N466_9RHOB</name>
<evidence type="ECO:0000313" key="3">
    <source>
        <dbReference type="EMBL" id="TCL01436.1"/>
    </source>
</evidence>
<sequence>MTMIADILLVAGALGASVYCYVLARRLAKFNDLEAGVGGAVAVLSTQVDELTRSLKAAQATAGTSTKKLEDLTKRAETASKRMELLLASMHDLPDPEDLKAFKEAQSTTRFVRHSDEEIGTPSDSFEEGGAFASSKPEEDVQGDVAEEKKQKQKRNKKKRRNRKAAKVEDVTTEDAPEISFRRAG</sequence>
<keyword evidence="1" id="KW-0175">Coiled coil</keyword>
<proteinExistence type="predicted"/>
<feature type="coiled-coil region" evidence="1">
    <location>
        <begin position="41"/>
        <end position="89"/>
    </location>
</feature>
<comment type="caution">
    <text evidence="3">The sequence shown here is derived from an EMBL/GenBank/DDBJ whole genome shotgun (WGS) entry which is preliminary data.</text>
</comment>
<keyword evidence="4" id="KW-1185">Reference proteome</keyword>
<reference evidence="3 4" key="1">
    <citation type="submission" date="2019-03" db="EMBL/GenBank/DDBJ databases">
        <title>Genomic Encyclopedia of Archaeal and Bacterial Type Strains, Phase II (KMG-II): from individual species to whole genera.</title>
        <authorList>
            <person name="Goeker M."/>
        </authorList>
    </citation>
    <scope>NUCLEOTIDE SEQUENCE [LARGE SCALE GENOMIC DNA]</scope>
    <source>
        <strain evidence="3 4">DSM 26433</strain>
    </source>
</reference>
<accession>A0A4R1N466</accession>
<evidence type="ECO:0000256" key="1">
    <source>
        <dbReference type="SAM" id="Coils"/>
    </source>
</evidence>
<gene>
    <name evidence="3" type="ORF">BXY66_2751</name>
</gene>
<feature type="compositionally biased region" description="Basic residues" evidence="2">
    <location>
        <begin position="151"/>
        <end position="165"/>
    </location>
</feature>
<dbReference type="Proteomes" id="UP000295673">
    <property type="component" value="Unassembled WGS sequence"/>
</dbReference>
<organism evidence="3 4">
    <name type="scientific">Shimia isoporae</name>
    <dbReference type="NCBI Taxonomy" id="647720"/>
    <lineage>
        <taxon>Bacteria</taxon>
        <taxon>Pseudomonadati</taxon>
        <taxon>Pseudomonadota</taxon>
        <taxon>Alphaproteobacteria</taxon>
        <taxon>Rhodobacterales</taxon>
        <taxon>Roseobacteraceae</taxon>
    </lineage>
</organism>
<dbReference type="AlphaFoldDB" id="A0A4R1N466"/>
<evidence type="ECO:0000256" key="2">
    <source>
        <dbReference type="SAM" id="MobiDB-lite"/>
    </source>
</evidence>
<protein>
    <submittedName>
        <fullName evidence="3">Uncharacterized protein</fullName>
    </submittedName>
</protein>
<evidence type="ECO:0000313" key="4">
    <source>
        <dbReference type="Proteomes" id="UP000295673"/>
    </source>
</evidence>